<dbReference type="EMBL" id="JAIWYP010000009">
    <property type="protein sequence ID" value="KAH3769920.1"/>
    <property type="molecule type" value="Genomic_DNA"/>
</dbReference>
<evidence type="ECO:0000313" key="2">
    <source>
        <dbReference type="EMBL" id="KAH3769920.1"/>
    </source>
</evidence>
<sequence length="61" mass="7110">MILVILRLKLEMNKDRSFATTRSQTPSERSQTIRTRRKPGHTKGRVEGDAQYESRKTTGKY</sequence>
<comment type="caution">
    <text evidence="2">The sequence shown here is derived from an EMBL/GenBank/DDBJ whole genome shotgun (WGS) entry which is preliminary data.</text>
</comment>
<feature type="compositionally biased region" description="Basic residues" evidence="1">
    <location>
        <begin position="34"/>
        <end position="43"/>
    </location>
</feature>
<reference evidence="2" key="2">
    <citation type="submission" date="2020-11" db="EMBL/GenBank/DDBJ databases">
        <authorList>
            <person name="McCartney M.A."/>
            <person name="Auch B."/>
            <person name="Kono T."/>
            <person name="Mallez S."/>
            <person name="Becker A."/>
            <person name="Gohl D.M."/>
            <person name="Silverstein K.A.T."/>
            <person name="Koren S."/>
            <person name="Bechman K.B."/>
            <person name="Herman A."/>
            <person name="Abrahante J.E."/>
            <person name="Garbe J."/>
        </authorList>
    </citation>
    <scope>NUCLEOTIDE SEQUENCE</scope>
    <source>
        <strain evidence="2">Duluth1</strain>
        <tissue evidence="2">Whole animal</tissue>
    </source>
</reference>
<keyword evidence="3" id="KW-1185">Reference proteome</keyword>
<dbReference type="AlphaFoldDB" id="A0A9D4E0P8"/>
<feature type="region of interest" description="Disordered" evidence="1">
    <location>
        <begin position="17"/>
        <end position="61"/>
    </location>
</feature>
<feature type="compositionally biased region" description="Polar residues" evidence="1">
    <location>
        <begin position="18"/>
        <end position="33"/>
    </location>
</feature>
<reference evidence="2" key="1">
    <citation type="journal article" date="2019" name="bioRxiv">
        <title>The Genome of the Zebra Mussel, Dreissena polymorpha: A Resource for Invasive Species Research.</title>
        <authorList>
            <person name="McCartney M.A."/>
            <person name="Auch B."/>
            <person name="Kono T."/>
            <person name="Mallez S."/>
            <person name="Zhang Y."/>
            <person name="Obille A."/>
            <person name="Becker A."/>
            <person name="Abrahante J.E."/>
            <person name="Garbe J."/>
            <person name="Badalamenti J.P."/>
            <person name="Herman A."/>
            <person name="Mangelson H."/>
            <person name="Liachko I."/>
            <person name="Sullivan S."/>
            <person name="Sone E.D."/>
            <person name="Koren S."/>
            <person name="Silverstein K.A.T."/>
            <person name="Beckman K.B."/>
            <person name="Gohl D.M."/>
        </authorList>
    </citation>
    <scope>NUCLEOTIDE SEQUENCE</scope>
    <source>
        <strain evidence="2">Duluth1</strain>
        <tissue evidence="2">Whole animal</tissue>
    </source>
</reference>
<dbReference type="Proteomes" id="UP000828390">
    <property type="component" value="Unassembled WGS sequence"/>
</dbReference>
<organism evidence="2 3">
    <name type="scientific">Dreissena polymorpha</name>
    <name type="common">Zebra mussel</name>
    <name type="synonym">Mytilus polymorpha</name>
    <dbReference type="NCBI Taxonomy" id="45954"/>
    <lineage>
        <taxon>Eukaryota</taxon>
        <taxon>Metazoa</taxon>
        <taxon>Spiralia</taxon>
        <taxon>Lophotrochozoa</taxon>
        <taxon>Mollusca</taxon>
        <taxon>Bivalvia</taxon>
        <taxon>Autobranchia</taxon>
        <taxon>Heteroconchia</taxon>
        <taxon>Euheterodonta</taxon>
        <taxon>Imparidentia</taxon>
        <taxon>Neoheterodontei</taxon>
        <taxon>Myida</taxon>
        <taxon>Dreissenoidea</taxon>
        <taxon>Dreissenidae</taxon>
        <taxon>Dreissena</taxon>
    </lineage>
</organism>
<evidence type="ECO:0000313" key="3">
    <source>
        <dbReference type="Proteomes" id="UP000828390"/>
    </source>
</evidence>
<accession>A0A9D4E0P8</accession>
<name>A0A9D4E0P8_DREPO</name>
<evidence type="ECO:0000256" key="1">
    <source>
        <dbReference type="SAM" id="MobiDB-lite"/>
    </source>
</evidence>
<protein>
    <submittedName>
        <fullName evidence="2">Uncharacterized protein</fullName>
    </submittedName>
</protein>
<feature type="compositionally biased region" description="Basic and acidic residues" evidence="1">
    <location>
        <begin position="44"/>
        <end position="61"/>
    </location>
</feature>
<proteinExistence type="predicted"/>
<gene>
    <name evidence="2" type="ORF">DPMN_171201</name>
</gene>